<dbReference type="GO" id="GO:0005829">
    <property type="term" value="C:cytosol"/>
    <property type="evidence" value="ECO:0007669"/>
    <property type="project" value="TreeGrafter"/>
</dbReference>
<dbReference type="OrthoDB" id="7684at2157"/>
<dbReference type="InterPro" id="IPR036661">
    <property type="entry name" value="Luciferase-like_sf"/>
</dbReference>
<dbReference type="Proteomes" id="UP000011585">
    <property type="component" value="Unassembled WGS sequence"/>
</dbReference>
<evidence type="ECO:0000313" key="7">
    <source>
        <dbReference type="Proteomes" id="UP000011585"/>
    </source>
</evidence>
<gene>
    <name evidence="4" type="ordered locus">Hbor_29910</name>
    <name evidence="5" type="ORF">C499_13995</name>
</gene>
<sequence>MVVFGLSFEGFPHFPLKEGNDGYLIPDASVAELSECHKEALSQSVATAVEAESMGFEYIVHAEHHSELVTNNSPNPILTQTAIARETQEIRLLQMANILPWHEPVRLAEMLSMLDILSDGRVDVGVGGGSRDIATATLGQYWGGSSAHEPKNEKSFEEKFEILVKAWTEDLVSYHGEFHQVPPSYTEREISHDIAYFSDSVCEYDLHDYISKKKDTITLEGLPVIPQPEQEPHPQLWRPALSSSSSTWAARRGINVCTHLLSISQTNEVVDAYYTAAKDAEWPDRQTDYTGEAFNYGWDAQRNRGVGIIISMFNTEVADDGAIERWKRSFKRDEQQRRNDLSEPINVDEQIQERTAPLYGDAAELINGLAEVIEECALDDALIICNPHSVGLTHEERREQIRAFADDVMPYFRDDQYK</sequence>
<dbReference type="PANTHER" id="PTHR30137">
    <property type="entry name" value="LUCIFERASE-LIKE MONOOXYGENASE"/>
    <property type="match status" value="1"/>
</dbReference>
<accession>E4NU08</accession>
<name>E4NU08_HALBP</name>
<dbReference type="PANTHER" id="PTHR30137:SF8">
    <property type="entry name" value="BLR5498 PROTEIN"/>
    <property type="match status" value="1"/>
</dbReference>
<geneLocation type="plasmid" evidence="4 6">
    <name>pHBOR01</name>
</geneLocation>
<dbReference type="AlphaFoldDB" id="E4NU08"/>
<dbReference type="GO" id="GO:0004497">
    <property type="term" value="F:monooxygenase activity"/>
    <property type="evidence" value="ECO:0007669"/>
    <property type="project" value="UniProtKB-KW"/>
</dbReference>
<evidence type="ECO:0000256" key="1">
    <source>
        <dbReference type="ARBA" id="ARBA00023002"/>
    </source>
</evidence>
<feature type="domain" description="Luciferase-like" evidence="3">
    <location>
        <begin position="39"/>
        <end position="181"/>
    </location>
</feature>
<proteinExistence type="predicted"/>
<dbReference type="InterPro" id="IPR050766">
    <property type="entry name" value="Bact_Lucif_Oxidored"/>
</dbReference>
<organism evidence="4 6">
    <name type="scientific">Halogeometricum borinquense (strain ATCC 700274 / DSM 11551 / JCM 10706 / KCTC 4070 / PR3)</name>
    <dbReference type="NCBI Taxonomy" id="469382"/>
    <lineage>
        <taxon>Archaea</taxon>
        <taxon>Methanobacteriati</taxon>
        <taxon>Methanobacteriota</taxon>
        <taxon>Stenosarchaea group</taxon>
        <taxon>Halobacteria</taxon>
        <taxon>Halobacteriales</taxon>
        <taxon>Haloferacaceae</taxon>
        <taxon>Halogeometricum</taxon>
    </lineage>
</organism>
<dbReference type="Pfam" id="PF00296">
    <property type="entry name" value="Bac_luciferase"/>
    <property type="match status" value="1"/>
</dbReference>
<keyword evidence="6" id="KW-1185">Reference proteome</keyword>
<evidence type="ECO:0000256" key="2">
    <source>
        <dbReference type="ARBA" id="ARBA00023033"/>
    </source>
</evidence>
<dbReference type="HOGENOM" id="CLU_027853_3_0_2"/>
<evidence type="ECO:0000313" key="4">
    <source>
        <dbReference type="EMBL" id="ADQ68528.1"/>
    </source>
</evidence>
<dbReference type="GeneID" id="9988940"/>
<dbReference type="KEGG" id="hbo:Hbor_29910"/>
<dbReference type="GO" id="GO:0016705">
    <property type="term" value="F:oxidoreductase activity, acting on paired donors, with incorporation or reduction of molecular oxygen"/>
    <property type="evidence" value="ECO:0007669"/>
    <property type="project" value="InterPro"/>
</dbReference>
<evidence type="ECO:0000313" key="5">
    <source>
        <dbReference type="EMBL" id="ELY25600.1"/>
    </source>
</evidence>
<dbReference type="EMBL" id="CP001691">
    <property type="protein sequence ID" value="ADQ68528.1"/>
    <property type="molecule type" value="Genomic_DNA"/>
</dbReference>
<dbReference type="SUPFAM" id="SSF51679">
    <property type="entry name" value="Bacterial luciferase-like"/>
    <property type="match status" value="1"/>
</dbReference>
<dbReference type="Gene3D" id="3.20.20.30">
    <property type="entry name" value="Luciferase-like domain"/>
    <property type="match status" value="1"/>
</dbReference>
<keyword evidence="4" id="KW-0614">Plasmid</keyword>
<keyword evidence="1" id="KW-0560">Oxidoreductase</keyword>
<dbReference type="InterPro" id="IPR011251">
    <property type="entry name" value="Luciferase-like_dom"/>
</dbReference>
<evidence type="ECO:0000313" key="6">
    <source>
        <dbReference type="Proteomes" id="UP000006663"/>
    </source>
</evidence>
<reference evidence="6" key="1">
    <citation type="journal article" date="2009" name="Stand. Genomic Sci.">
        <title>Complete genome sequence of Halogeometricum borinquense type strain (PR3).</title>
        <authorList>
            <person name="Malfatti S."/>
            <person name="Tindall B.J."/>
            <person name="Schneider S."/>
            <person name="Fahnrich R."/>
            <person name="Lapidus A."/>
            <person name="Labuttii K."/>
            <person name="Copeland A."/>
            <person name="Glavina Del Rio T."/>
            <person name="Nolan M."/>
            <person name="Chen F."/>
            <person name="Lucas S."/>
            <person name="Tice H."/>
            <person name="Cheng J.F."/>
            <person name="Bruce D."/>
            <person name="Goodwin L."/>
            <person name="Pitluck S."/>
            <person name="Anderson I."/>
            <person name="Pati A."/>
            <person name="Ivanova N."/>
            <person name="Mavromatis K."/>
            <person name="Chen A."/>
            <person name="Palaniappan K."/>
            <person name="D'haeseleer P."/>
            <person name="Goker M."/>
            <person name="Bristow J."/>
            <person name="Eisen J.A."/>
            <person name="Markowitz V."/>
            <person name="Hugenholtz P."/>
            <person name="Kyrpides N.C."/>
            <person name="Klenk H.P."/>
            <person name="Chain P."/>
        </authorList>
    </citation>
    <scope>NUCLEOTIDE SEQUENCE [LARGE SCALE GENOMIC DNA]</scope>
    <source>
        <strain evidence="6">ATCC 700274 / DSM 11551 / JCM 10706 / KCTC 4070 / PR3</strain>
        <plasmid evidence="6">pHBOR01</plasmid>
    </source>
</reference>
<dbReference type="RefSeq" id="WP_006056102.1">
    <property type="nucleotide sequence ID" value="NC_014735.1"/>
</dbReference>
<protein>
    <submittedName>
        <fullName evidence="4">Flavin-dependent oxidoreductase, F420-dependent methylene-tetrahydromethanopterin reductase</fullName>
    </submittedName>
</protein>
<keyword evidence="2" id="KW-0503">Monooxygenase</keyword>
<reference evidence="5 7" key="3">
    <citation type="journal article" date="2014" name="PLoS Genet.">
        <title>Phylogenetically driven sequencing of extremely halophilic archaea reveals strategies for static and dynamic osmo-response.</title>
        <authorList>
            <person name="Becker E.A."/>
            <person name="Seitzer P.M."/>
            <person name="Tritt A."/>
            <person name="Larsen D."/>
            <person name="Krusor M."/>
            <person name="Yao A.I."/>
            <person name="Wu D."/>
            <person name="Madern D."/>
            <person name="Eisen J.A."/>
            <person name="Darling A.E."/>
            <person name="Facciotti M.T."/>
        </authorList>
    </citation>
    <scope>NUCLEOTIDE SEQUENCE [LARGE SCALE GENOMIC DNA]</scope>
    <source>
        <strain evidence="5 7">DSM 11551</strain>
    </source>
</reference>
<reference evidence="4" key="2">
    <citation type="submission" date="2009-08" db="EMBL/GenBank/DDBJ databases">
        <title>The complete plasmid1 of Halogeometricum borinquense DSM 11551.</title>
        <authorList>
            <consortium name="US DOE Joint Genome Institute (JGI-PGF)"/>
            <person name="Lucas S."/>
            <person name="Copeland A."/>
            <person name="Lapidus A."/>
            <person name="Glavina del Rio T."/>
            <person name="Dalin E."/>
            <person name="Tice H."/>
            <person name="Bruce D."/>
            <person name="Goodwin L."/>
            <person name="Pitluck S."/>
            <person name="Kyrpides N."/>
            <person name="Mavromatis K."/>
            <person name="Mikhailova N."/>
            <person name="Anderson I."/>
            <person name="Brettin T."/>
            <person name="Detter J.C."/>
            <person name="Han C."/>
            <person name="Larimer F."/>
            <person name="Land M."/>
            <person name="Hauser L."/>
            <person name="Markowitz V."/>
            <person name="Cheng J.-F."/>
            <person name="Hugenholtz P."/>
            <person name="Woyke T."/>
            <person name="Wu D."/>
            <person name="Tindal B."/>
            <person name="Klenk H.-P."/>
            <person name="Eisen J.A."/>
        </authorList>
    </citation>
    <scope>NUCLEOTIDE SEQUENCE</scope>
    <source>
        <strain evidence="4">PR 3</strain>
        <plasmid evidence="4">pHBOR01</plasmid>
    </source>
</reference>
<dbReference type="Proteomes" id="UP000006663">
    <property type="component" value="Plasmid pHBOR01"/>
</dbReference>
<evidence type="ECO:0000259" key="3">
    <source>
        <dbReference type="Pfam" id="PF00296"/>
    </source>
</evidence>
<dbReference type="EMBL" id="AOHT01000044">
    <property type="protein sequence ID" value="ELY25600.1"/>
    <property type="molecule type" value="Genomic_DNA"/>
</dbReference>